<name>E8V4D6_TERSS</name>
<accession>E8V4D6</accession>
<dbReference type="Proteomes" id="UP000006844">
    <property type="component" value="Chromosome"/>
</dbReference>
<dbReference type="AlphaFoldDB" id="E8V4D6"/>
<protein>
    <recommendedName>
        <fullName evidence="1">DUF6602 domain-containing protein</fullName>
    </recommendedName>
</protein>
<dbReference type="HOGENOM" id="CLU_078737_0_0_0"/>
<dbReference type="EMBL" id="CP002467">
    <property type="protein sequence ID" value="ADV83685.1"/>
    <property type="molecule type" value="Genomic_DNA"/>
</dbReference>
<dbReference type="Pfam" id="PF20247">
    <property type="entry name" value="DUF6602"/>
    <property type="match status" value="1"/>
</dbReference>
<evidence type="ECO:0000313" key="3">
    <source>
        <dbReference type="Proteomes" id="UP000006844"/>
    </source>
</evidence>
<dbReference type="STRING" id="401053.AciPR4_2925"/>
<sequence>MKWNLADLMAGLHAEVEHRLGTSRRTLGHPGALGDASEGVWREMLADYLPKRYSIAKATVIDSLGAASDQIDIVIFDRQYTPFIYNFQGGFVVPAESVYAVFESKQAVNAQHVDYAQKKVEGVRALHRTSLPVPHVGGMADPKPLHHILGGLLTFESDWNPPLGDALSRALEADAKDGRLDMGCVAAHGLFGCDASGCFITQPHGKPATAFLLELISRLQSCATVPMIDISAYARWLT</sequence>
<evidence type="ECO:0000313" key="2">
    <source>
        <dbReference type="EMBL" id="ADV83685.1"/>
    </source>
</evidence>
<dbReference type="InterPro" id="IPR046537">
    <property type="entry name" value="DUF6602"/>
</dbReference>
<dbReference type="CDD" id="cd21411">
    <property type="entry name" value="NucC"/>
    <property type="match status" value="1"/>
</dbReference>
<dbReference type="OrthoDB" id="337432at2"/>
<dbReference type="RefSeq" id="WP_013569417.1">
    <property type="nucleotide sequence ID" value="NC_014963.1"/>
</dbReference>
<proteinExistence type="predicted"/>
<gene>
    <name evidence="2" type="ordered locus">AciPR4_2925</name>
</gene>
<reference evidence="2 3" key="1">
    <citation type="journal article" date="2012" name="Stand. Genomic Sci.">
        <title>Complete genome sequence of Terriglobus saanensis type strain SP1PR4(T), an Acidobacteria from tundra soil.</title>
        <authorList>
            <person name="Rawat S.R."/>
            <person name="Mannisto M.K."/>
            <person name="Starovoytov V."/>
            <person name="Goodwin L."/>
            <person name="Nolan M."/>
            <person name="Hauser L."/>
            <person name="Land M."/>
            <person name="Davenport K.W."/>
            <person name="Woyke T."/>
            <person name="Haggblom M.M."/>
        </authorList>
    </citation>
    <scope>NUCLEOTIDE SEQUENCE</scope>
    <source>
        <strain evidence="3">ATCC BAA-1853 / DSM 23119 / SP1PR4</strain>
    </source>
</reference>
<evidence type="ECO:0000259" key="1">
    <source>
        <dbReference type="Pfam" id="PF20247"/>
    </source>
</evidence>
<keyword evidence="3" id="KW-1185">Reference proteome</keyword>
<dbReference type="KEGG" id="tsa:AciPR4_2925"/>
<organism evidence="2 3">
    <name type="scientific">Terriglobus saanensis (strain ATCC BAA-1853 / DSM 23119 / SP1PR4)</name>
    <dbReference type="NCBI Taxonomy" id="401053"/>
    <lineage>
        <taxon>Bacteria</taxon>
        <taxon>Pseudomonadati</taxon>
        <taxon>Acidobacteriota</taxon>
        <taxon>Terriglobia</taxon>
        <taxon>Terriglobales</taxon>
        <taxon>Acidobacteriaceae</taxon>
        <taxon>Terriglobus</taxon>
    </lineage>
</organism>
<dbReference type="eggNOG" id="ENOG502Z7SP">
    <property type="taxonomic scope" value="Bacteria"/>
</dbReference>
<feature type="domain" description="DUF6602" evidence="1">
    <location>
        <begin position="24"/>
        <end position="126"/>
    </location>
</feature>